<dbReference type="PROSITE" id="PS51217">
    <property type="entry name" value="UVRD_HELICASE_CTER"/>
    <property type="match status" value="1"/>
</dbReference>
<dbReference type="GO" id="GO:0033202">
    <property type="term" value="C:DNA helicase complex"/>
    <property type="evidence" value="ECO:0007669"/>
    <property type="project" value="TreeGrafter"/>
</dbReference>
<dbReference type="PANTHER" id="PTHR11070">
    <property type="entry name" value="UVRD / RECB / PCRA DNA HELICASE FAMILY MEMBER"/>
    <property type="match status" value="1"/>
</dbReference>
<dbReference type="GO" id="GO:0003677">
    <property type="term" value="F:DNA binding"/>
    <property type="evidence" value="ECO:0007669"/>
    <property type="project" value="InterPro"/>
</dbReference>
<dbReference type="Gene3D" id="1.10.486.10">
    <property type="entry name" value="PCRA, domain 4"/>
    <property type="match status" value="1"/>
</dbReference>
<evidence type="ECO:0000259" key="5">
    <source>
        <dbReference type="PROSITE" id="PS51217"/>
    </source>
</evidence>
<name>A0A382QYL5_9ZZZZ</name>
<proteinExistence type="predicted"/>
<dbReference type="GO" id="GO:0000725">
    <property type="term" value="P:recombinational repair"/>
    <property type="evidence" value="ECO:0007669"/>
    <property type="project" value="TreeGrafter"/>
</dbReference>
<dbReference type="PANTHER" id="PTHR11070:SF2">
    <property type="entry name" value="ATP-DEPENDENT DNA HELICASE SRS2"/>
    <property type="match status" value="1"/>
</dbReference>
<keyword evidence="1" id="KW-0547">Nucleotide-binding</keyword>
<keyword evidence="2" id="KW-0378">Hydrolase</keyword>
<evidence type="ECO:0000256" key="4">
    <source>
        <dbReference type="ARBA" id="ARBA00022840"/>
    </source>
</evidence>
<reference evidence="6" key="1">
    <citation type="submission" date="2018-05" db="EMBL/GenBank/DDBJ databases">
        <authorList>
            <person name="Lanie J.A."/>
            <person name="Ng W.-L."/>
            <person name="Kazmierczak K.M."/>
            <person name="Andrzejewski T.M."/>
            <person name="Davidsen T.M."/>
            <person name="Wayne K.J."/>
            <person name="Tettelin H."/>
            <person name="Glass J.I."/>
            <person name="Rusch D."/>
            <person name="Podicherti R."/>
            <person name="Tsui H.-C.T."/>
            <person name="Winkler M.E."/>
        </authorList>
    </citation>
    <scope>NUCLEOTIDE SEQUENCE</scope>
</reference>
<dbReference type="InterPro" id="IPR014017">
    <property type="entry name" value="DNA_helicase_UvrD-like_C"/>
</dbReference>
<protein>
    <recommendedName>
        <fullName evidence="5">UvrD-like helicase C-terminal domain-containing protein</fullName>
    </recommendedName>
</protein>
<evidence type="ECO:0000256" key="2">
    <source>
        <dbReference type="ARBA" id="ARBA00022801"/>
    </source>
</evidence>
<dbReference type="SUPFAM" id="SSF52540">
    <property type="entry name" value="P-loop containing nucleoside triphosphate hydrolases"/>
    <property type="match status" value="1"/>
</dbReference>
<sequence>GVFLCPIHSTSENMEAIEVANLVLSLQEKHPKKSIAILVRARNHLKSIIEEFHDQKIRFRAEDIDSLTSRPEIIDLLSLMRALTSLNDRVAWLSILRAPWCGLSLTDLHKICNADKDTSIWKLLHDNKRIKKISLTGQRRIKQFVSVLSESLKAFPLSNFRDLLEGCWINLGGPACANPDTFSDIEIFFDKVSEFLESNELSNIRIFQNDIDHLFSNSWVETENTVQIMTMHKAKGLEFDFVIIPGLEKTSKAEEKRLVYWMPHGDDLLVAPIEEKGGPSSKIYNFLSQFDRDKSDYETLRLLYVAATRTKLQLHLFGQFSNHNMA</sequence>
<dbReference type="Pfam" id="PF13361">
    <property type="entry name" value="UvrD_C"/>
    <property type="match status" value="1"/>
</dbReference>
<dbReference type="EMBL" id="UINC01117864">
    <property type="protein sequence ID" value="SVC90593.1"/>
    <property type="molecule type" value="Genomic_DNA"/>
</dbReference>
<feature type="non-terminal residue" evidence="6">
    <location>
        <position position="1"/>
    </location>
</feature>
<feature type="domain" description="UvrD-like helicase C-terminal" evidence="5">
    <location>
        <begin position="1"/>
        <end position="236"/>
    </location>
</feature>
<keyword evidence="4" id="KW-0067">ATP-binding</keyword>
<dbReference type="InterPro" id="IPR000212">
    <property type="entry name" value="DNA_helicase_UvrD/REP"/>
</dbReference>
<dbReference type="GO" id="GO:0016787">
    <property type="term" value="F:hydrolase activity"/>
    <property type="evidence" value="ECO:0007669"/>
    <property type="project" value="UniProtKB-KW"/>
</dbReference>
<dbReference type="GO" id="GO:0005829">
    <property type="term" value="C:cytosol"/>
    <property type="evidence" value="ECO:0007669"/>
    <property type="project" value="TreeGrafter"/>
</dbReference>
<evidence type="ECO:0000256" key="3">
    <source>
        <dbReference type="ARBA" id="ARBA00022806"/>
    </source>
</evidence>
<dbReference type="AlphaFoldDB" id="A0A382QYL5"/>
<accession>A0A382QYL5</accession>
<organism evidence="6">
    <name type="scientific">marine metagenome</name>
    <dbReference type="NCBI Taxonomy" id="408172"/>
    <lineage>
        <taxon>unclassified sequences</taxon>
        <taxon>metagenomes</taxon>
        <taxon>ecological metagenomes</taxon>
    </lineage>
</organism>
<dbReference type="GO" id="GO:0043138">
    <property type="term" value="F:3'-5' DNA helicase activity"/>
    <property type="evidence" value="ECO:0007669"/>
    <property type="project" value="TreeGrafter"/>
</dbReference>
<feature type="non-terminal residue" evidence="6">
    <location>
        <position position="326"/>
    </location>
</feature>
<dbReference type="InterPro" id="IPR027417">
    <property type="entry name" value="P-loop_NTPase"/>
</dbReference>
<gene>
    <name evidence="6" type="ORF">METZ01_LOCUS343447</name>
</gene>
<evidence type="ECO:0000256" key="1">
    <source>
        <dbReference type="ARBA" id="ARBA00022741"/>
    </source>
</evidence>
<keyword evidence="3" id="KW-0347">Helicase</keyword>
<evidence type="ECO:0000313" key="6">
    <source>
        <dbReference type="EMBL" id="SVC90593.1"/>
    </source>
</evidence>
<dbReference type="GO" id="GO:0005524">
    <property type="term" value="F:ATP binding"/>
    <property type="evidence" value="ECO:0007669"/>
    <property type="project" value="UniProtKB-KW"/>
</dbReference>
<dbReference type="Gene3D" id="3.40.50.300">
    <property type="entry name" value="P-loop containing nucleotide triphosphate hydrolases"/>
    <property type="match status" value="1"/>
</dbReference>